<evidence type="ECO:0000313" key="2">
    <source>
        <dbReference type="Proteomes" id="UP001473424"/>
    </source>
</evidence>
<gene>
    <name evidence="1" type="ORF">SAP269_03820</name>
</gene>
<name>A0ABM8JKL8_9MOLU</name>
<protein>
    <recommendedName>
        <fullName evidence="3">Initiator Rep protein domain-containing protein</fullName>
    </recommendedName>
</protein>
<dbReference type="Proteomes" id="UP001473424">
    <property type="component" value="Chromosome"/>
</dbReference>
<evidence type="ECO:0008006" key="3">
    <source>
        <dbReference type="Google" id="ProtNLM"/>
    </source>
</evidence>
<dbReference type="Pfam" id="PF21205">
    <property type="entry name" value="Rep3_C"/>
    <property type="match status" value="1"/>
</dbReference>
<keyword evidence="2" id="KW-1185">Reference proteome</keyword>
<dbReference type="InterPro" id="IPR036390">
    <property type="entry name" value="WH_DNA-bd_sf"/>
</dbReference>
<dbReference type="Gene3D" id="1.10.10.10">
    <property type="entry name" value="Winged helix-like DNA-binding domain superfamily/Winged helix DNA-binding domain"/>
    <property type="match status" value="1"/>
</dbReference>
<accession>A0ABM8JKL8</accession>
<reference evidence="2" key="1">
    <citation type="journal article" date="2024" name="FEMS Microbiol. Lett.">
        <title>Genomic insights into Spiroplasma endosymbionts that induce male-killing and protective phenotypes in the pea aphid.</title>
        <authorList>
            <person name="Arai H."/>
            <person name="Legeai F."/>
            <person name="Kageyama D."/>
            <person name="Sugio A."/>
            <person name="Simon J.C."/>
        </authorList>
    </citation>
    <scope>NUCLEOTIDE SEQUENCE [LARGE SCALE GENOMIC DNA]</scope>
    <source>
        <strain evidence="2">sAp269</strain>
    </source>
</reference>
<organism evidence="1 2">
    <name type="scientific">Spiroplasma ixodetis</name>
    <dbReference type="NCBI Taxonomy" id="2141"/>
    <lineage>
        <taxon>Bacteria</taxon>
        <taxon>Bacillati</taxon>
        <taxon>Mycoplasmatota</taxon>
        <taxon>Mollicutes</taxon>
        <taxon>Entomoplasmatales</taxon>
        <taxon>Spiroplasmataceae</taxon>
        <taxon>Spiroplasma</taxon>
    </lineage>
</organism>
<dbReference type="InterPro" id="IPR036388">
    <property type="entry name" value="WH-like_DNA-bd_sf"/>
</dbReference>
<dbReference type="EMBL" id="AP028955">
    <property type="protein sequence ID" value="BET37793.1"/>
    <property type="molecule type" value="Genomic_DNA"/>
</dbReference>
<evidence type="ECO:0000313" key="1">
    <source>
        <dbReference type="EMBL" id="BET37793.1"/>
    </source>
</evidence>
<sequence>MRLYEYLSSYLYMNAKTKKTPTYMHEWDFEKLAKILNLNLKSSYFKNISMLKNKVLEPVKKDLEKTDIIFTYELIKVGRKYCKIILNTHLDLEKFNAQNPELEKVPVKKESVNKSKLMTNNFKNQKSKIIEKPILSGEEVKKIMKDFDNH</sequence>
<dbReference type="SUPFAM" id="SSF46785">
    <property type="entry name" value="Winged helix' DNA-binding domain"/>
    <property type="match status" value="1"/>
</dbReference>
<proteinExistence type="predicted"/>